<accession>A0AAD2PVY7</accession>
<dbReference type="EMBL" id="CAKOGP040001969">
    <property type="protein sequence ID" value="CAJ1958266.1"/>
    <property type="molecule type" value="Genomic_DNA"/>
</dbReference>
<sequence length="362" mass="41685">MTSLTGAPLAKIVAVTSENQELKSKLTESRTQCENLEQELRFQTAKALEFQEMLALKSDGDVDALLAKFMEHSLTLAEQTLEIDQLKLKLRESEKEKIARDQEREAHIEMMASLNRYIRQQGIALQRLENPSSLTPKDYEYDEIDSEFDQLCNIHDHLKDVKLVIERKEAPVVIEDSQKVKKLNKDLKQVLAERAHLKRKVEAQNAAISILQERSKTRETSNLALVKDLKEKYESEKRGLQDTLRSLEAQIQTLRQNEEQSESEPSCLHGELIEIESQKYEENYEIYEPLLFLTDTKADCDVFEDDASEITASTFLNSESEQSTPASMSSLHQRKHVSLDDYMDFGTKFEAIADFSMQRFEI</sequence>
<reference evidence="2" key="1">
    <citation type="submission" date="2023-08" db="EMBL/GenBank/DDBJ databases">
        <authorList>
            <person name="Audoor S."/>
            <person name="Bilcke G."/>
        </authorList>
    </citation>
    <scope>NUCLEOTIDE SEQUENCE</scope>
</reference>
<dbReference type="Proteomes" id="UP001295423">
    <property type="component" value="Unassembled WGS sequence"/>
</dbReference>
<proteinExistence type="predicted"/>
<name>A0AAD2PVY7_9STRA</name>
<comment type="caution">
    <text evidence="2">The sequence shown here is derived from an EMBL/GenBank/DDBJ whole genome shotgun (WGS) entry which is preliminary data.</text>
</comment>
<keyword evidence="1" id="KW-0175">Coiled coil</keyword>
<gene>
    <name evidence="2" type="ORF">CYCCA115_LOCUS17105</name>
</gene>
<organism evidence="2 3">
    <name type="scientific">Cylindrotheca closterium</name>
    <dbReference type="NCBI Taxonomy" id="2856"/>
    <lineage>
        <taxon>Eukaryota</taxon>
        <taxon>Sar</taxon>
        <taxon>Stramenopiles</taxon>
        <taxon>Ochrophyta</taxon>
        <taxon>Bacillariophyta</taxon>
        <taxon>Bacillariophyceae</taxon>
        <taxon>Bacillariophycidae</taxon>
        <taxon>Bacillariales</taxon>
        <taxon>Bacillariaceae</taxon>
        <taxon>Cylindrotheca</taxon>
    </lineage>
</organism>
<keyword evidence="3" id="KW-1185">Reference proteome</keyword>
<evidence type="ECO:0000313" key="3">
    <source>
        <dbReference type="Proteomes" id="UP001295423"/>
    </source>
</evidence>
<dbReference type="AlphaFoldDB" id="A0AAD2PVY7"/>
<evidence type="ECO:0000313" key="2">
    <source>
        <dbReference type="EMBL" id="CAJ1958266.1"/>
    </source>
</evidence>
<feature type="coiled-coil region" evidence="1">
    <location>
        <begin position="180"/>
        <end position="264"/>
    </location>
</feature>
<feature type="coiled-coil region" evidence="1">
    <location>
        <begin position="19"/>
        <end position="103"/>
    </location>
</feature>
<evidence type="ECO:0000256" key="1">
    <source>
        <dbReference type="SAM" id="Coils"/>
    </source>
</evidence>
<protein>
    <submittedName>
        <fullName evidence="2">Uncharacterized protein</fullName>
    </submittedName>
</protein>